<reference evidence="5 6" key="1">
    <citation type="journal article" date="2019" name="Mol. Ecol. Resour.">
        <title>Improving Illumina assemblies with Hi-C and long reads: an example with the North African dromedary.</title>
        <authorList>
            <person name="Elbers J.P."/>
            <person name="Rogers M.F."/>
            <person name="Perelman P.L."/>
            <person name="Proskuryakova A.A."/>
            <person name="Serdyukova N.A."/>
            <person name="Johnson W.E."/>
            <person name="Horin P."/>
            <person name="Corander J."/>
            <person name="Murphy D."/>
            <person name="Burger P.A."/>
        </authorList>
    </citation>
    <scope>NUCLEOTIDE SEQUENCE [LARGE SCALE GENOMIC DNA]</scope>
    <source>
        <strain evidence="5">Drom800</strain>
        <tissue evidence="5">Blood</tissue>
    </source>
</reference>
<feature type="region of interest" description="Disordered" evidence="4">
    <location>
        <begin position="291"/>
        <end position="315"/>
    </location>
</feature>
<evidence type="ECO:0000313" key="6">
    <source>
        <dbReference type="Proteomes" id="UP000299084"/>
    </source>
</evidence>
<organism evidence="5 6">
    <name type="scientific">Camelus dromedarius</name>
    <name type="common">Dromedary</name>
    <name type="synonym">Arabian camel</name>
    <dbReference type="NCBI Taxonomy" id="9838"/>
    <lineage>
        <taxon>Eukaryota</taxon>
        <taxon>Metazoa</taxon>
        <taxon>Chordata</taxon>
        <taxon>Craniata</taxon>
        <taxon>Vertebrata</taxon>
        <taxon>Euteleostomi</taxon>
        <taxon>Mammalia</taxon>
        <taxon>Eutheria</taxon>
        <taxon>Laurasiatheria</taxon>
        <taxon>Artiodactyla</taxon>
        <taxon>Tylopoda</taxon>
        <taxon>Camelidae</taxon>
        <taxon>Camelus</taxon>
    </lineage>
</organism>
<feature type="compositionally biased region" description="Pro residues" evidence="4">
    <location>
        <begin position="303"/>
        <end position="314"/>
    </location>
</feature>
<protein>
    <submittedName>
        <fullName evidence="5">Bcl-2-like protein 12</fullName>
    </submittedName>
</protein>
<evidence type="ECO:0000313" key="5">
    <source>
        <dbReference type="EMBL" id="KAB1273307.1"/>
    </source>
</evidence>
<dbReference type="EMBL" id="JWIN03000009">
    <property type="protein sequence ID" value="KAB1273307.1"/>
    <property type="molecule type" value="Genomic_DNA"/>
</dbReference>
<keyword evidence="3" id="KW-0053">Apoptosis</keyword>
<keyword evidence="2" id="KW-0597">Phosphoprotein</keyword>
<evidence type="ECO:0000256" key="2">
    <source>
        <dbReference type="ARBA" id="ARBA00022553"/>
    </source>
</evidence>
<evidence type="ECO:0000256" key="1">
    <source>
        <dbReference type="ARBA" id="ARBA00009458"/>
    </source>
</evidence>
<gene>
    <name evidence="5" type="ORF">Cadr_000012042</name>
</gene>
<evidence type="ECO:0000256" key="3">
    <source>
        <dbReference type="ARBA" id="ARBA00022703"/>
    </source>
</evidence>
<dbReference type="GO" id="GO:2001236">
    <property type="term" value="P:regulation of extrinsic apoptotic signaling pathway"/>
    <property type="evidence" value="ECO:0007669"/>
    <property type="project" value="TreeGrafter"/>
</dbReference>
<evidence type="ECO:0000256" key="4">
    <source>
        <dbReference type="SAM" id="MobiDB-lite"/>
    </source>
</evidence>
<dbReference type="Proteomes" id="UP000299084">
    <property type="component" value="Unassembled WGS sequence"/>
</dbReference>
<keyword evidence="6" id="KW-1185">Reference proteome</keyword>
<sequence length="373" mass="40995">MQTSPLLPATFPKHFFFKNRPRRQPLLHVFPFLLHFLQSIHSPPISTVRVDPFFLRLLTPQLFRVTYVVGRDAQPCLCSPVALELVAEQPTSRQLSFSFLFYRFLEIEATLSSVGCLHPEPKRRHREPGRPATPMPFLGLPTTGMLGTSHANKAGTSAPPSTFGPSPTQPSAQARESSTEKGKFIQIQRRRRRRRRPGPAPFLTGGPMAGSEELGLREDTLRVLAAFLRRGPATPDFYALVAQRLEQLVQEQLKSPPSPGELASDPALRRKLARLSAGSFSRLVELFSSREASPRPSQARPSLPCPGPPPPSPEPLARLALAMELSRRVAGLGGTLTGLSVEHVHSFAPWIQAHGGWEGILAASPVDLNLPLD</sequence>
<dbReference type="InterPro" id="IPR036834">
    <property type="entry name" value="Bcl-2-like_sf"/>
</dbReference>
<comment type="caution">
    <text evidence="5">The sequence shown here is derived from an EMBL/GenBank/DDBJ whole genome shotgun (WGS) entry which is preliminary data.</text>
</comment>
<dbReference type="GO" id="GO:0006915">
    <property type="term" value="P:apoptotic process"/>
    <property type="evidence" value="ECO:0007669"/>
    <property type="project" value="UniProtKB-KW"/>
</dbReference>
<accession>A0A5N4DQG6</accession>
<dbReference type="AlphaFoldDB" id="A0A5N4DQG6"/>
<feature type="region of interest" description="Disordered" evidence="4">
    <location>
        <begin position="117"/>
        <end position="214"/>
    </location>
</feature>
<feature type="compositionally biased region" description="Basic residues" evidence="4">
    <location>
        <begin position="188"/>
        <end position="197"/>
    </location>
</feature>
<dbReference type="PANTHER" id="PTHR14965:SF2">
    <property type="entry name" value="BCL-2-LIKE PROTEIN 12"/>
    <property type="match status" value="1"/>
</dbReference>
<comment type="similarity">
    <text evidence="1">Belongs to the Bcl-2 family.</text>
</comment>
<dbReference type="SUPFAM" id="SSF56854">
    <property type="entry name" value="Bcl-2 inhibitors of programmed cell death"/>
    <property type="match status" value="1"/>
</dbReference>
<feature type="compositionally biased region" description="Polar residues" evidence="4">
    <location>
        <begin position="145"/>
        <end position="176"/>
    </location>
</feature>
<name>A0A5N4DQG6_CAMDR</name>
<proteinExistence type="inferred from homology"/>
<dbReference type="PANTHER" id="PTHR14965">
    <property type="entry name" value="SI:CH73-248E21.1"/>
    <property type="match status" value="1"/>
</dbReference>